<keyword evidence="2" id="KW-1185">Reference proteome</keyword>
<gene>
    <name evidence="1" type="ORF">GPA25_20945</name>
</gene>
<protein>
    <recommendedName>
        <fullName evidence="3">Regulatory protein</fullName>
    </recommendedName>
</protein>
<evidence type="ECO:0000313" key="1">
    <source>
        <dbReference type="EMBL" id="NMG77227.1"/>
    </source>
</evidence>
<dbReference type="EMBL" id="WTVQ01000054">
    <property type="protein sequence ID" value="NMG77227.1"/>
    <property type="molecule type" value="Genomic_DNA"/>
</dbReference>
<name>A0ABX1QFM3_9RHOO</name>
<proteinExistence type="predicted"/>
<dbReference type="RefSeq" id="WP_169262360.1">
    <property type="nucleotide sequence ID" value="NZ_WTVQ01000054.1"/>
</dbReference>
<accession>A0ABX1QFM3</accession>
<dbReference type="Pfam" id="PF10143">
    <property type="entry name" value="PhosphMutase"/>
    <property type="match status" value="1"/>
</dbReference>
<dbReference type="InterPro" id="IPR016631">
    <property type="entry name" value="Regulatory_RpfE"/>
</dbReference>
<evidence type="ECO:0008006" key="3">
    <source>
        <dbReference type="Google" id="ProtNLM"/>
    </source>
</evidence>
<reference evidence="1 2" key="1">
    <citation type="submission" date="2019-12" db="EMBL/GenBank/DDBJ databases">
        <title>Comparative genomics gives insights into the taxonomy of the Azoarcus-Aromatoleum group and reveals separate origins of nif in the plant-associated Azoarcus and non-plant-associated Aromatoleum sub-groups.</title>
        <authorList>
            <person name="Lafos M."/>
            <person name="Maluk M."/>
            <person name="Batista M."/>
            <person name="Junghare M."/>
            <person name="Carmona M."/>
            <person name="Faoro H."/>
            <person name="Cruz L.M."/>
            <person name="Battistoni F."/>
            <person name="De Souza E."/>
            <person name="Pedrosa F."/>
            <person name="Chen W.-M."/>
            <person name="Poole P.S."/>
            <person name="Dixon R.A."/>
            <person name="James E.K."/>
        </authorList>
    </citation>
    <scope>NUCLEOTIDE SEQUENCE [LARGE SCALE GENOMIC DNA]</scope>
    <source>
        <strain evidence="1 2">22Lin</strain>
    </source>
</reference>
<dbReference type="Proteomes" id="UP000648984">
    <property type="component" value="Unassembled WGS sequence"/>
</dbReference>
<evidence type="ECO:0000313" key="2">
    <source>
        <dbReference type="Proteomes" id="UP000648984"/>
    </source>
</evidence>
<dbReference type="InterPro" id="IPR004456">
    <property type="entry name" value="Pglycerate_mutase_ApgM"/>
</dbReference>
<organism evidence="1 2">
    <name type="scientific">Aromatoleum diolicum</name>
    <dbReference type="NCBI Taxonomy" id="75796"/>
    <lineage>
        <taxon>Bacteria</taxon>
        <taxon>Pseudomonadati</taxon>
        <taxon>Pseudomonadota</taxon>
        <taxon>Betaproteobacteria</taxon>
        <taxon>Rhodocyclales</taxon>
        <taxon>Rhodocyclaceae</taxon>
        <taxon>Aromatoleum</taxon>
    </lineage>
</organism>
<dbReference type="PIRSF" id="PIRSF015283">
    <property type="entry name" value="Regulatory_RpfE"/>
    <property type="match status" value="1"/>
</dbReference>
<comment type="caution">
    <text evidence="1">The sequence shown here is derived from an EMBL/GenBank/DDBJ whole genome shotgun (WGS) entry which is preliminary data.</text>
</comment>
<sequence>MQIHLVIPGLIWPGISAISPASGLELPALARMLGLGRHRMAPFEPLDHQLARLFGYVTPASESDSLPLAALRRLGEPSMPAPDVNSQWLCADPVNLSFAREHLLLNEFPADGLDPAEVAALIASLNETFPDLGRFEACTPTRWYLHLAAATHAKLFPLHDVIGRPIKDFLPEGNDARLWQRTLNEAQVLLHNHPVNQAREASGRRPANSLWFWGAGMLRPGTACSLSTVQSREPLTRGLARAAGVTVNEPDCREALKQDTLIVLDSLLKPSLQLDIDSWRACLVELERDWFAPISDSLRTKRLHTLTLTAPGDRGTLELLARATDGWKFWRKPLAFDALLKSLSPSPIQLPGQSPGTTSEYPAR</sequence>